<dbReference type="AlphaFoldDB" id="A0A8X6XYZ2"/>
<reference evidence="1" key="1">
    <citation type="submission" date="2020-08" db="EMBL/GenBank/DDBJ databases">
        <title>Multicomponent nature underlies the extraordinary mechanical properties of spider dragline silk.</title>
        <authorList>
            <person name="Kono N."/>
            <person name="Nakamura H."/>
            <person name="Mori M."/>
            <person name="Yoshida Y."/>
            <person name="Ohtoshi R."/>
            <person name="Malay A.D."/>
            <person name="Moran D.A.P."/>
            <person name="Tomita M."/>
            <person name="Numata K."/>
            <person name="Arakawa K."/>
        </authorList>
    </citation>
    <scope>NUCLEOTIDE SEQUENCE</scope>
</reference>
<feature type="non-terminal residue" evidence="1">
    <location>
        <position position="1"/>
    </location>
</feature>
<evidence type="ECO:0000313" key="2">
    <source>
        <dbReference type="Proteomes" id="UP000886998"/>
    </source>
</evidence>
<proteinExistence type="predicted"/>
<name>A0A8X6XYZ2_9ARAC</name>
<comment type="caution">
    <text evidence="1">The sequence shown here is derived from an EMBL/GenBank/DDBJ whole genome shotgun (WGS) entry which is preliminary data.</text>
</comment>
<evidence type="ECO:0000313" key="1">
    <source>
        <dbReference type="EMBL" id="GFY61959.1"/>
    </source>
</evidence>
<organism evidence="1 2">
    <name type="scientific">Trichonephila inaurata madagascariensis</name>
    <dbReference type="NCBI Taxonomy" id="2747483"/>
    <lineage>
        <taxon>Eukaryota</taxon>
        <taxon>Metazoa</taxon>
        <taxon>Ecdysozoa</taxon>
        <taxon>Arthropoda</taxon>
        <taxon>Chelicerata</taxon>
        <taxon>Arachnida</taxon>
        <taxon>Araneae</taxon>
        <taxon>Araneomorphae</taxon>
        <taxon>Entelegynae</taxon>
        <taxon>Araneoidea</taxon>
        <taxon>Nephilidae</taxon>
        <taxon>Trichonephila</taxon>
        <taxon>Trichonephila inaurata</taxon>
    </lineage>
</organism>
<sequence>FPWDYSTSELGYTLNLTKIFIDSMSLIGQAYDLKSAHPESVKSRKLKTGDGTRMKCIEGSEKEFCIPS</sequence>
<gene>
    <name evidence="1" type="primary">fat-7</name>
    <name evidence="1" type="ORF">TNIN_315921</name>
</gene>
<dbReference type="OrthoDB" id="9988030at2759"/>
<protein>
    <submittedName>
        <fullName evidence="1">Delta(9)-fatty-acid desaturase fat-7</fullName>
    </submittedName>
</protein>
<dbReference type="Proteomes" id="UP000886998">
    <property type="component" value="Unassembled WGS sequence"/>
</dbReference>
<keyword evidence="2" id="KW-1185">Reference proteome</keyword>
<accession>A0A8X6XYZ2</accession>
<dbReference type="EMBL" id="BMAV01013978">
    <property type="protein sequence ID" value="GFY61959.1"/>
    <property type="molecule type" value="Genomic_DNA"/>
</dbReference>